<name>A0AAW9D9R4_9BACT</name>
<dbReference type="Pfam" id="PF00132">
    <property type="entry name" value="Hexapep"/>
    <property type="match status" value="1"/>
</dbReference>
<dbReference type="SUPFAM" id="SSF51161">
    <property type="entry name" value="Trimeric LpxA-like enzymes"/>
    <property type="match status" value="1"/>
</dbReference>
<protein>
    <submittedName>
        <fullName evidence="3">DapH/DapD/GlmU-related protein</fullName>
    </submittedName>
</protein>
<reference evidence="3" key="1">
    <citation type="journal article" date="2023" name="Front. Microbiol.">
        <title>Genomic diversity and taxonomic marker for Arcobacter species.</title>
        <authorList>
            <person name="Zhou G."/>
            <person name="Gu Y."/>
            <person name="Wang H."/>
            <person name="Chen X."/>
            <person name="Zhang X."/>
            <person name="Shao Z."/>
            <person name="Yan X."/>
            <person name="Zhang J."/>
            <person name="Zhang M."/>
        </authorList>
    </citation>
    <scope>NUCLEOTIDE SEQUENCE</scope>
    <source>
        <strain evidence="3">BJSY19SF1-2</strain>
    </source>
</reference>
<dbReference type="RefSeq" id="WP_319047834.1">
    <property type="nucleotide sequence ID" value="NZ_JAUQUG010000036.1"/>
</dbReference>
<evidence type="ECO:0000313" key="4">
    <source>
        <dbReference type="Proteomes" id="UP001283691"/>
    </source>
</evidence>
<dbReference type="Proteomes" id="UP001283691">
    <property type="component" value="Unassembled WGS sequence"/>
</dbReference>
<evidence type="ECO:0000313" key="3">
    <source>
        <dbReference type="EMBL" id="MDX4069042.1"/>
    </source>
</evidence>
<organism evidence="3 4">
    <name type="scientific">Aliarcobacter skirrowii</name>
    <dbReference type="NCBI Taxonomy" id="28200"/>
    <lineage>
        <taxon>Bacteria</taxon>
        <taxon>Pseudomonadati</taxon>
        <taxon>Campylobacterota</taxon>
        <taxon>Epsilonproteobacteria</taxon>
        <taxon>Campylobacterales</taxon>
        <taxon>Arcobacteraceae</taxon>
        <taxon>Aliarcobacter</taxon>
    </lineage>
</organism>
<dbReference type="PANTHER" id="PTHR23416:SF23">
    <property type="entry name" value="ACETYLTRANSFERASE C18B11.09C-RELATED"/>
    <property type="match status" value="1"/>
</dbReference>
<reference evidence="3" key="2">
    <citation type="submission" date="2023-07" db="EMBL/GenBank/DDBJ databases">
        <authorList>
            <person name="Zhang M."/>
            <person name="Zhou G."/>
        </authorList>
    </citation>
    <scope>NUCLEOTIDE SEQUENCE</scope>
    <source>
        <strain evidence="3">BJSY19SF1-2</strain>
    </source>
</reference>
<keyword evidence="2" id="KW-0808">Transferase</keyword>
<dbReference type="EMBL" id="JAUQUR010000002">
    <property type="protein sequence ID" value="MDX4069042.1"/>
    <property type="molecule type" value="Genomic_DNA"/>
</dbReference>
<dbReference type="GO" id="GO:0008374">
    <property type="term" value="F:O-acyltransferase activity"/>
    <property type="evidence" value="ECO:0007669"/>
    <property type="project" value="TreeGrafter"/>
</dbReference>
<gene>
    <name evidence="3" type="ORF">Q6A80_04815</name>
</gene>
<proteinExistence type="inferred from homology"/>
<evidence type="ECO:0000256" key="2">
    <source>
        <dbReference type="ARBA" id="ARBA00022679"/>
    </source>
</evidence>
<dbReference type="InterPro" id="IPR051159">
    <property type="entry name" value="Hexapeptide_acetyltransf"/>
</dbReference>
<comment type="caution">
    <text evidence="3">The sequence shown here is derived from an EMBL/GenBank/DDBJ whole genome shotgun (WGS) entry which is preliminary data.</text>
</comment>
<dbReference type="GO" id="GO:0005829">
    <property type="term" value="C:cytosol"/>
    <property type="evidence" value="ECO:0007669"/>
    <property type="project" value="TreeGrafter"/>
</dbReference>
<dbReference type="Gene3D" id="2.160.10.10">
    <property type="entry name" value="Hexapeptide repeat proteins"/>
    <property type="match status" value="1"/>
</dbReference>
<dbReference type="InterPro" id="IPR011004">
    <property type="entry name" value="Trimer_LpxA-like_sf"/>
</dbReference>
<dbReference type="InterPro" id="IPR001451">
    <property type="entry name" value="Hexapep"/>
</dbReference>
<comment type="similarity">
    <text evidence="1">Belongs to the transferase hexapeptide repeat family.</text>
</comment>
<accession>A0AAW9D9R4</accession>
<dbReference type="PANTHER" id="PTHR23416">
    <property type="entry name" value="SIALIC ACID SYNTHASE-RELATED"/>
    <property type="match status" value="1"/>
</dbReference>
<sequence length="180" mass="20454">MIIKEIYKKYKFCLNADRLGPDILFTHWMLHFKSLMLKLCKKKFMYFDDTAEIRPGVYIDYCSRIKIGKNVVLRPSTMLFGNKNTIIDIRDNVLLGAGVHIYTDNHVFNRVDIPIIEQDHYRYKDVIIQEGSWIGANCIILTGVNIGKNSVVGAGSVVTKDVPDFTVVAGNPAKIIKNLC</sequence>
<evidence type="ECO:0000256" key="1">
    <source>
        <dbReference type="ARBA" id="ARBA00007274"/>
    </source>
</evidence>
<dbReference type="AlphaFoldDB" id="A0AAW9D9R4"/>